<keyword evidence="12" id="KW-1185">Reference proteome</keyword>
<dbReference type="GeneID" id="19017826"/>
<keyword evidence="3" id="KW-0813">Transport</keyword>
<evidence type="ECO:0000313" key="12">
    <source>
        <dbReference type="Proteomes" id="UP000198341"/>
    </source>
</evidence>
<feature type="transmembrane region" description="Helical" evidence="10">
    <location>
        <begin position="534"/>
        <end position="552"/>
    </location>
</feature>
<keyword evidence="6" id="KW-1278">Translocase</keyword>
<keyword evidence="7 10" id="KW-1133">Transmembrane helix</keyword>
<reference evidence="11 12" key="1">
    <citation type="submission" date="2011-10" db="EMBL/GenBank/DDBJ databases">
        <authorList>
            <person name="Genoscope - CEA"/>
        </authorList>
    </citation>
    <scope>NUCLEOTIDE SEQUENCE [LARGE SCALE GENOMIC DNA]</scope>
    <source>
        <strain evidence="11 12">RCC 1105</strain>
    </source>
</reference>
<evidence type="ECO:0000256" key="3">
    <source>
        <dbReference type="ARBA" id="ARBA00022448"/>
    </source>
</evidence>
<dbReference type="GO" id="GO:0004427">
    <property type="term" value="F:inorganic diphosphate phosphatase activity"/>
    <property type="evidence" value="ECO:0007669"/>
    <property type="project" value="InterPro"/>
</dbReference>
<feature type="transmembrane region" description="Helical" evidence="10">
    <location>
        <begin position="332"/>
        <end position="351"/>
    </location>
</feature>
<evidence type="ECO:0000256" key="8">
    <source>
        <dbReference type="ARBA" id="ARBA00023065"/>
    </source>
</evidence>
<evidence type="ECO:0000256" key="5">
    <source>
        <dbReference type="ARBA" id="ARBA00022842"/>
    </source>
</evidence>
<evidence type="ECO:0000256" key="2">
    <source>
        <dbReference type="ARBA" id="ARBA00013242"/>
    </source>
</evidence>
<feature type="transmembrane region" description="Helical" evidence="10">
    <location>
        <begin position="77"/>
        <end position="97"/>
    </location>
</feature>
<dbReference type="RefSeq" id="XP_007515459.1">
    <property type="nucleotide sequence ID" value="XM_007515397.1"/>
</dbReference>
<dbReference type="HAMAP" id="MF_01129">
    <property type="entry name" value="PPase_energized_pump"/>
    <property type="match status" value="1"/>
</dbReference>
<feature type="transmembrane region" description="Helical" evidence="10">
    <location>
        <begin position="726"/>
        <end position="744"/>
    </location>
</feature>
<dbReference type="EC" id="7.1.3.1" evidence="2"/>
<accession>K8EYL6</accession>
<dbReference type="PIRSF" id="PIRSF001265">
    <property type="entry name" value="H+-PPase"/>
    <property type="match status" value="1"/>
</dbReference>
<evidence type="ECO:0000313" key="11">
    <source>
        <dbReference type="EMBL" id="CCO14338.1"/>
    </source>
</evidence>
<dbReference type="GO" id="GO:0016020">
    <property type="term" value="C:membrane"/>
    <property type="evidence" value="ECO:0007669"/>
    <property type="project" value="InterPro"/>
</dbReference>
<dbReference type="GO" id="GO:0012505">
    <property type="term" value="C:endomembrane system"/>
    <property type="evidence" value="ECO:0007669"/>
    <property type="project" value="UniProtKB-SubCell"/>
</dbReference>
<name>K8EYL6_9CHLO</name>
<dbReference type="OrthoDB" id="5210at2759"/>
<dbReference type="EMBL" id="FO082278">
    <property type="protein sequence ID" value="CCO14338.1"/>
    <property type="molecule type" value="Genomic_DNA"/>
</dbReference>
<dbReference type="Pfam" id="PF03030">
    <property type="entry name" value="H_PPase"/>
    <property type="match status" value="1"/>
</dbReference>
<evidence type="ECO:0000256" key="9">
    <source>
        <dbReference type="ARBA" id="ARBA00023136"/>
    </source>
</evidence>
<evidence type="ECO:0000256" key="1">
    <source>
        <dbReference type="ARBA" id="ARBA00004127"/>
    </source>
</evidence>
<keyword evidence="4 10" id="KW-0812">Transmembrane</keyword>
<proteinExistence type="inferred from homology"/>
<gene>
    <name evidence="11" type="ORF">Bathy01g00900</name>
</gene>
<feature type="transmembrane region" description="Helical" evidence="10">
    <location>
        <begin position="455"/>
        <end position="479"/>
    </location>
</feature>
<dbReference type="Proteomes" id="UP000198341">
    <property type="component" value="Chromosome 1"/>
</dbReference>
<dbReference type="NCBIfam" id="TIGR01104">
    <property type="entry name" value="V_PPase"/>
    <property type="match status" value="1"/>
</dbReference>
<evidence type="ECO:0000256" key="10">
    <source>
        <dbReference type="SAM" id="Phobius"/>
    </source>
</evidence>
<feature type="transmembrane region" description="Helical" evidence="10">
    <location>
        <begin position="238"/>
        <end position="259"/>
    </location>
</feature>
<dbReference type="AlphaFoldDB" id="K8EYL6"/>
<comment type="subcellular location">
    <subcellularLocation>
        <location evidence="1">Endomembrane system</location>
        <topology evidence="1">Multi-pass membrane protein</topology>
    </subcellularLocation>
</comment>
<keyword evidence="8" id="KW-0406">Ion transport</keyword>
<feature type="transmembrane region" description="Helical" evidence="10">
    <location>
        <begin position="371"/>
        <end position="390"/>
    </location>
</feature>
<dbReference type="eggNOG" id="ENOG502QPJC">
    <property type="taxonomic scope" value="Eukaryota"/>
</dbReference>
<evidence type="ECO:0000256" key="7">
    <source>
        <dbReference type="ARBA" id="ARBA00022989"/>
    </source>
</evidence>
<feature type="transmembrane region" description="Helical" evidence="10">
    <location>
        <begin position="204"/>
        <end position="226"/>
    </location>
</feature>
<evidence type="ECO:0000256" key="4">
    <source>
        <dbReference type="ARBA" id="ARBA00022692"/>
    </source>
</evidence>
<feature type="transmembrane region" description="Helical" evidence="10">
    <location>
        <begin position="572"/>
        <end position="594"/>
    </location>
</feature>
<sequence>MVMVASNSGVIGKGNALETISKEVTQLSGRGGLTGLSVIWGIVTVAQIVSMQSKEEEESSTNNNNNNSFNLMPQENVAAWACTFSALAGICALVYAIQLAKSVLAQPAGNARMQEIASAIQEGSRAFLATEYKWLSVFCAVTFLFVSVGISFATGVCFVFGAGLSAATGWMGMSIAVRGNVRTAAAAVHGLDPALRVAFNTGTVMGMLVVSFGILGLAVAFIFFEYTQNSAQEALTTLAGFGFGASSIALFARVGGGIYTKAADVGADLVGKVEAGIPEDDPRNPATIADNVGDNVGDVAGMGADLFESYVGSIIAAATLGLEIHGQRGVALPFYIAGGGIFCAIIGTLFVRTQEGASQEQLLTAMRNGTISASLCVLMFCGFVIPAIGIATPLKVYFTVFTGLLSGVLIGAATEYSTSHAFWPTRSIAAAAETGPATVLIQGLAVGMFSTAPPIVIIVIAIVVSMSLTGVFGVAIAAVGMLSTLGVTLATDAYGPVADNAGGIAEMAEMPPEIRDRTDALDGLGNTTAATGKGFAIGSAVLTSLALLTAFQKAVSVKGTDLSVDIIANAKVMPGLLIGGVLPFVFSGFTMLAVGRSAGSIIEEVRRQFRNGILEGLVKPDYAACVDIATRASLKEMVAPGVMAVIVPIMVGIFMGPEALAGVLTGSIVSGSTMAIMMANAGGAWDNCKKYVEAGAHGGKGSECHKAAVVGDTVGDPFKDTSGPSLNILIKLMSVIALVMAPLLKRMWIENIL</sequence>
<dbReference type="KEGG" id="bpg:Bathy01g00900"/>
<keyword evidence="5" id="KW-0460">Magnesium</keyword>
<evidence type="ECO:0000256" key="6">
    <source>
        <dbReference type="ARBA" id="ARBA00022967"/>
    </source>
</evidence>
<feature type="transmembrane region" description="Helical" evidence="10">
    <location>
        <begin position="134"/>
        <end position="164"/>
    </location>
</feature>
<dbReference type="InterPro" id="IPR004131">
    <property type="entry name" value="PPase-energised_H-pump"/>
</dbReference>
<feature type="transmembrane region" description="Helical" evidence="10">
    <location>
        <begin position="396"/>
        <end position="416"/>
    </location>
</feature>
<dbReference type="NCBIfam" id="NF001960">
    <property type="entry name" value="PRK00733.3-5"/>
    <property type="match status" value="1"/>
</dbReference>
<feature type="transmembrane region" description="Helical" evidence="10">
    <location>
        <begin position="637"/>
        <end position="655"/>
    </location>
</feature>
<organism evidence="11 12">
    <name type="scientific">Bathycoccus prasinos</name>
    <dbReference type="NCBI Taxonomy" id="41875"/>
    <lineage>
        <taxon>Eukaryota</taxon>
        <taxon>Viridiplantae</taxon>
        <taxon>Chlorophyta</taxon>
        <taxon>Mamiellophyceae</taxon>
        <taxon>Mamiellales</taxon>
        <taxon>Bathycoccaceae</taxon>
        <taxon>Bathycoccus</taxon>
    </lineage>
</organism>
<protein>
    <recommendedName>
        <fullName evidence="2">H(+)-exporting diphosphatase</fullName>
        <ecNumber evidence="2">7.1.3.1</ecNumber>
    </recommendedName>
</protein>
<dbReference type="PANTHER" id="PTHR31998">
    <property type="entry name" value="K(+)-INSENSITIVE PYROPHOSPHATE-ENERGIZED PROTON PUMP"/>
    <property type="match status" value="1"/>
</dbReference>
<dbReference type="GO" id="GO:0009678">
    <property type="term" value="F:diphosphate hydrolysis-driven proton transmembrane transporter activity"/>
    <property type="evidence" value="ECO:0007669"/>
    <property type="project" value="UniProtKB-EC"/>
</dbReference>
<keyword evidence="9 10" id="KW-0472">Membrane</keyword>